<proteinExistence type="inferred from homology"/>
<evidence type="ECO:0000313" key="9">
    <source>
        <dbReference type="Proteomes" id="UP001596356"/>
    </source>
</evidence>
<gene>
    <name evidence="8" type="ORF">ACFQBT_18515</name>
</gene>
<dbReference type="RefSeq" id="WP_377825001.1">
    <property type="nucleotide sequence ID" value="NZ_JBHSWJ010000002.1"/>
</dbReference>
<dbReference type="Pfam" id="PF00732">
    <property type="entry name" value="GMC_oxred_N"/>
    <property type="match status" value="1"/>
</dbReference>
<comment type="cofactor">
    <cofactor evidence="1">
        <name>FAD</name>
        <dbReference type="ChEBI" id="CHEBI:57692"/>
    </cofactor>
</comment>
<evidence type="ECO:0000256" key="4">
    <source>
        <dbReference type="ARBA" id="ARBA00022827"/>
    </source>
</evidence>
<dbReference type="InterPro" id="IPR007867">
    <property type="entry name" value="GMC_OxRtase_C"/>
</dbReference>
<sequence length="548" mass="59637">MNSYDYIIVGAGSAGSTLAYRLSEDGTKRVLVLEAGGSSRRLLIDLPLGWTELQKSTKVLWPNMTEPEPGLEGRSLWEPTGKVLGGTSSINGMMYTRGNARDYDAWRDTGLPGWGYADVLPYFKRAENSERSDTVYHGHGGPLNVTPIDEEPFLYPRFLEAAERMGYKHEDDFNTADVEGFGLPEFTAYKGVRNSTDRAFLRPARKRPNVDVVTHAQVKRIVLEDGKAVGVEYTKDGKDTTVNATETIVSAGAFRTPHLLMLSGIGPAEHLRERGIPVQVDLPGVGQNLQDHPMIYHFFRASQPVTFENQTRLDRLAVAAVQWVFTHSGPLASSPMTIQGFIKTDDDVEYSDMQMQIVHASLAAKPWLPGVVKGAGHVFSGGGLYLRPKSRGQVTLKSAHAEDLPNIRFNVLDNEDDLRAMRAISRKIRELFATEPVASLIAQEDVPGSQVQSDEELDAFLRSATSTGMHPAGTAKMGPATDPDAVVDGELRVYGVPGLRVVDASVMPTVVSGNTNAPTIMIAEKAADLILGRTPLAPQPDAWDGASA</sequence>
<evidence type="ECO:0000259" key="6">
    <source>
        <dbReference type="PROSITE" id="PS00623"/>
    </source>
</evidence>
<dbReference type="InterPro" id="IPR036188">
    <property type="entry name" value="FAD/NAD-bd_sf"/>
</dbReference>
<dbReference type="EMBL" id="JBHSWJ010000002">
    <property type="protein sequence ID" value="MFC6715709.1"/>
    <property type="molecule type" value="Genomic_DNA"/>
</dbReference>
<comment type="caution">
    <text evidence="8">The sequence shown here is derived from an EMBL/GenBank/DDBJ whole genome shotgun (WGS) entry which is preliminary data.</text>
</comment>
<feature type="domain" description="Glucose-methanol-choline oxidoreductase N-terminal" evidence="6">
    <location>
        <begin position="81"/>
        <end position="104"/>
    </location>
</feature>
<dbReference type="Gene3D" id="3.30.560.10">
    <property type="entry name" value="Glucose Oxidase, domain 3"/>
    <property type="match status" value="1"/>
</dbReference>
<dbReference type="InterPro" id="IPR012132">
    <property type="entry name" value="GMC_OxRdtase"/>
</dbReference>
<dbReference type="Pfam" id="PF05199">
    <property type="entry name" value="GMC_oxred_C"/>
    <property type="match status" value="1"/>
</dbReference>
<dbReference type="Proteomes" id="UP001596356">
    <property type="component" value="Unassembled WGS sequence"/>
</dbReference>
<evidence type="ECO:0000256" key="5">
    <source>
        <dbReference type="RuleBase" id="RU003968"/>
    </source>
</evidence>
<reference evidence="9" key="1">
    <citation type="journal article" date="2019" name="Int. J. Syst. Evol. Microbiol.">
        <title>The Global Catalogue of Microorganisms (GCM) 10K type strain sequencing project: providing services to taxonomists for standard genome sequencing and annotation.</title>
        <authorList>
            <consortium name="The Broad Institute Genomics Platform"/>
            <consortium name="The Broad Institute Genome Sequencing Center for Infectious Disease"/>
            <person name="Wu L."/>
            <person name="Ma J."/>
        </authorList>
    </citation>
    <scope>NUCLEOTIDE SEQUENCE [LARGE SCALE GENOMIC DNA]</scope>
    <source>
        <strain evidence="9">NBRC 106593</strain>
    </source>
</reference>
<accession>A0ABW2AXG4</accession>
<evidence type="ECO:0000259" key="7">
    <source>
        <dbReference type="PROSITE" id="PS00624"/>
    </source>
</evidence>
<dbReference type="PROSITE" id="PS00623">
    <property type="entry name" value="GMC_OXRED_1"/>
    <property type="match status" value="1"/>
</dbReference>
<organism evidence="8 9">
    <name type="scientific">Branchiibius cervicis</name>
    <dbReference type="NCBI Taxonomy" id="908252"/>
    <lineage>
        <taxon>Bacteria</taxon>
        <taxon>Bacillati</taxon>
        <taxon>Actinomycetota</taxon>
        <taxon>Actinomycetes</taxon>
        <taxon>Micrococcales</taxon>
        <taxon>Dermacoccaceae</taxon>
        <taxon>Branchiibius</taxon>
    </lineage>
</organism>
<evidence type="ECO:0000256" key="2">
    <source>
        <dbReference type="ARBA" id="ARBA00010790"/>
    </source>
</evidence>
<feature type="domain" description="Glucose-methanol-choline oxidoreductase N-terminal" evidence="7">
    <location>
        <begin position="252"/>
        <end position="266"/>
    </location>
</feature>
<dbReference type="SUPFAM" id="SSF54373">
    <property type="entry name" value="FAD-linked reductases, C-terminal domain"/>
    <property type="match status" value="1"/>
</dbReference>
<protein>
    <submittedName>
        <fullName evidence="8">GMC family oxidoreductase</fullName>
    </submittedName>
</protein>
<dbReference type="PANTHER" id="PTHR11552:SF147">
    <property type="entry name" value="CHOLINE DEHYDROGENASE, MITOCHONDRIAL"/>
    <property type="match status" value="1"/>
</dbReference>
<evidence type="ECO:0000256" key="3">
    <source>
        <dbReference type="ARBA" id="ARBA00022630"/>
    </source>
</evidence>
<dbReference type="InterPro" id="IPR000172">
    <property type="entry name" value="GMC_OxRdtase_N"/>
</dbReference>
<name>A0ABW2AXG4_9MICO</name>
<dbReference type="PANTHER" id="PTHR11552">
    <property type="entry name" value="GLUCOSE-METHANOL-CHOLINE GMC OXIDOREDUCTASE"/>
    <property type="match status" value="1"/>
</dbReference>
<keyword evidence="9" id="KW-1185">Reference proteome</keyword>
<dbReference type="PIRSF" id="PIRSF000137">
    <property type="entry name" value="Alcohol_oxidase"/>
    <property type="match status" value="1"/>
</dbReference>
<keyword evidence="4 5" id="KW-0274">FAD</keyword>
<comment type="similarity">
    <text evidence="2 5">Belongs to the GMC oxidoreductase family.</text>
</comment>
<dbReference type="PROSITE" id="PS00624">
    <property type="entry name" value="GMC_OXRED_2"/>
    <property type="match status" value="1"/>
</dbReference>
<evidence type="ECO:0000313" key="8">
    <source>
        <dbReference type="EMBL" id="MFC6715709.1"/>
    </source>
</evidence>
<dbReference type="Gene3D" id="3.50.50.60">
    <property type="entry name" value="FAD/NAD(P)-binding domain"/>
    <property type="match status" value="1"/>
</dbReference>
<dbReference type="SUPFAM" id="SSF51905">
    <property type="entry name" value="FAD/NAD(P)-binding domain"/>
    <property type="match status" value="1"/>
</dbReference>
<evidence type="ECO:0000256" key="1">
    <source>
        <dbReference type="ARBA" id="ARBA00001974"/>
    </source>
</evidence>
<keyword evidence="3 5" id="KW-0285">Flavoprotein</keyword>